<dbReference type="Gene3D" id="3.40.50.2000">
    <property type="entry name" value="Glycogen Phosphorylase B"/>
    <property type="match status" value="2"/>
</dbReference>
<dbReference type="EMBL" id="CP020946">
    <property type="protein sequence ID" value="ASD63155.1"/>
    <property type="molecule type" value="Genomic_DNA"/>
</dbReference>
<evidence type="ECO:0000256" key="3">
    <source>
        <dbReference type="ARBA" id="ARBA00038858"/>
    </source>
</evidence>
<evidence type="ECO:0000256" key="4">
    <source>
        <dbReference type="RuleBase" id="RU003513"/>
    </source>
</evidence>
<dbReference type="NCBIfam" id="TIGR00236">
    <property type="entry name" value="wecB"/>
    <property type="match status" value="1"/>
</dbReference>
<protein>
    <recommendedName>
        <fullName evidence="3">UDP-N-acetylglucosamine 2-epimerase (non-hydrolyzing)</fullName>
        <ecNumber evidence="3">5.1.3.14</ecNumber>
    </recommendedName>
</protein>
<dbReference type="EC" id="5.1.3.14" evidence="3"/>
<dbReference type="InterPro" id="IPR029767">
    <property type="entry name" value="WecB-like"/>
</dbReference>
<dbReference type="OrthoDB" id="9803238at2"/>
<dbReference type="PANTHER" id="PTHR43174:SF2">
    <property type="entry name" value="UDP-N-ACETYLGLUCOSAMINE 2-EPIMERASE"/>
    <property type="match status" value="1"/>
</dbReference>
<name>A0A1Z3N6Q6_BDEBC</name>
<dbReference type="InterPro" id="IPR003331">
    <property type="entry name" value="UDP_GlcNAc_Epimerase_2_dom"/>
</dbReference>
<dbReference type="GO" id="GO:0008761">
    <property type="term" value="F:UDP-N-acetylglucosamine 2-epimerase activity"/>
    <property type="evidence" value="ECO:0007669"/>
    <property type="project" value="UniProtKB-EC"/>
</dbReference>
<dbReference type="SUPFAM" id="SSF53756">
    <property type="entry name" value="UDP-Glycosyltransferase/glycogen phosphorylase"/>
    <property type="match status" value="1"/>
</dbReference>
<dbReference type="RefSeq" id="WP_088564733.1">
    <property type="nucleotide sequence ID" value="NZ_CP020946.1"/>
</dbReference>
<dbReference type="Proteomes" id="UP000197003">
    <property type="component" value="Chromosome"/>
</dbReference>
<gene>
    <name evidence="6" type="ORF">B9G79_06030</name>
</gene>
<evidence type="ECO:0000256" key="2">
    <source>
        <dbReference type="ARBA" id="ARBA00038209"/>
    </source>
</evidence>
<evidence type="ECO:0000313" key="6">
    <source>
        <dbReference type="EMBL" id="ASD63155.1"/>
    </source>
</evidence>
<sequence>MKTLLVVFGTRPEAVKLAPLILQAKRDPRFRVIVGSTGQHREMLRPLLNFFQIEPDFDLDLMRPGQSLADISTSVMKGLHDYLSNHKVDGILVQGDTTTCFIAGLVAFYHRIPIIHVEAGLRSGDINSPFPEEFNRKATGLLAKFHFAPTETSRENLLKEHYPSDDIYVTGNTGIDTLFEVRKRLQKSDIYNQELNERFSFLDPLKKLILVTVHRRESFGAPMEEVMKGLVALSERPDVEILIPLHMNPQVRASARKIFGDRARWIDKGLPVNPGESKIWLCEPIDYVPFVYLMEKAHKIITDSGGVQEEAPSLGKPILVAREKTERPEAIAAGTSMLIPLQEKAFYDTATQVLDTPEIFERMSQAKNPFGDGKASERILEVLAEKL</sequence>
<evidence type="ECO:0000313" key="7">
    <source>
        <dbReference type="Proteomes" id="UP000197003"/>
    </source>
</evidence>
<dbReference type="AlphaFoldDB" id="A0A1Z3N6Q6"/>
<organism evidence="6 7">
    <name type="scientific">Bdellovibrio bacteriovorus</name>
    <dbReference type="NCBI Taxonomy" id="959"/>
    <lineage>
        <taxon>Bacteria</taxon>
        <taxon>Pseudomonadati</taxon>
        <taxon>Bdellovibrionota</taxon>
        <taxon>Bdellovibrionia</taxon>
        <taxon>Bdellovibrionales</taxon>
        <taxon>Pseudobdellovibrionaceae</taxon>
        <taxon>Bdellovibrio</taxon>
    </lineage>
</organism>
<reference evidence="6 7" key="1">
    <citation type="submission" date="2017-04" db="EMBL/GenBank/DDBJ databases">
        <title>Whole genome sequence of Bdellovibrio bacteriovorus strain SSB218315.</title>
        <authorList>
            <person name="Oyedara O."/>
            <person name="Rodriguez-Perez M.A."/>
        </authorList>
    </citation>
    <scope>NUCLEOTIDE SEQUENCE [LARGE SCALE GENOMIC DNA]</scope>
    <source>
        <strain evidence="6 7">SSB218315</strain>
    </source>
</reference>
<keyword evidence="1 4" id="KW-0413">Isomerase</keyword>
<dbReference type="PANTHER" id="PTHR43174">
    <property type="entry name" value="UDP-N-ACETYLGLUCOSAMINE 2-EPIMERASE"/>
    <property type="match status" value="1"/>
</dbReference>
<comment type="similarity">
    <text evidence="2 4">Belongs to the UDP-N-acetylglucosamine 2-epimerase family.</text>
</comment>
<accession>A0A1Z3N6Q6</accession>
<evidence type="ECO:0000256" key="1">
    <source>
        <dbReference type="ARBA" id="ARBA00023235"/>
    </source>
</evidence>
<dbReference type="CDD" id="cd03786">
    <property type="entry name" value="GTB_UDP-GlcNAc_2-Epimerase"/>
    <property type="match status" value="1"/>
</dbReference>
<proteinExistence type="inferred from homology"/>
<dbReference type="Pfam" id="PF02350">
    <property type="entry name" value="Epimerase_2"/>
    <property type="match status" value="1"/>
</dbReference>
<feature type="domain" description="UDP-N-acetylglucosamine 2-epimerase" evidence="5">
    <location>
        <begin position="25"/>
        <end position="383"/>
    </location>
</feature>
<evidence type="ECO:0000259" key="5">
    <source>
        <dbReference type="Pfam" id="PF02350"/>
    </source>
</evidence>